<feature type="disulfide bond" evidence="1">
    <location>
        <begin position="149"/>
        <end position="241"/>
    </location>
</feature>
<dbReference type="Gene3D" id="2.60.110.10">
    <property type="entry name" value="Thaumatin"/>
    <property type="match status" value="1"/>
</dbReference>
<dbReference type="SMART" id="SM00205">
    <property type="entry name" value="THN"/>
    <property type="match status" value="1"/>
</dbReference>
<evidence type="ECO:0000256" key="2">
    <source>
        <dbReference type="SAM" id="SignalP"/>
    </source>
</evidence>
<dbReference type="OrthoDB" id="430315at2759"/>
<dbReference type="EMBL" id="AYKW01000023">
    <property type="protein sequence ID" value="PIL28980.1"/>
    <property type="molecule type" value="Genomic_DNA"/>
</dbReference>
<dbReference type="PIRSF" id="PIRSF002703">
    <property type="entry name" value="Thaumatin"/>
    <property type="match status" value="1"/>
</dbReference>
<feature type="disulfide bond" evidence="1">
    <location>
        <begin position="154"/>
        <end position="222"/>
    </location>
</feature>
<dbReference type="PRINTS" id="PR00347">
    <property type="entry name" value="THAUMATIN"/>
</dbReference>
<feature type="disulfide bond" evidence="1">
    <location>
        <begin position="162"/>
        <end position="179"/>
    </location>
</feature>
<dbReference type="STRING" id="1077348.A0A2G8S5D4"/>
<protein>
    <recommendedName>
        <fullName evidence="5">Thaumatin</fullName>
    </recommendedName>
</protein>
<dbReference type="InterPro" id="IPR037176">
    <property type="entry name" value="Osmotin/thaumatin-like_sf"/>
</dbReference>
<dbReference type="AlphaFoldDB" id="A0A2G8S5D4"/>
<keyword evidence="2" id="KW-0732">Signal</keyword>
<evidence type="ECO:0008006" key="5">
    <source>
        <dbReference type="Google" id="ProtNLM"/>
    </source>
</evidence>
<sequence>MKTFVYATVAFALATSVTARTFKVVNKCSYTIWPALFTDLNVAQNVPNHPTGWEQKAGKTVSFQVPDNWKAGRIWGRRSCNFSKNNGPTACLDGGCNGGLLCDKHTGTGVPPATVAEFTFQGDGNQDWYDVSLVDGFNIPMRVDNNKGCHVADCSVDLNPKCPAALRGPKDSSGKVVGCKSACVAGIGDNSNSPNCCTGSHNTAKTCPPSGVAYYDYFKKSCKNSYAYAYDESSKTALFTCPSSKKADYTITFCP</sequence>
<dbReference type="PROSITE" id="PS51367">
    <property type="entry name" value="THAUMATIN_2"/>
    <property type="match status" value="1"/>
</dbReference>
<proteinExistence type="predicted"/>
<feature type="disulfide bond" evidence="1">
    <location>
        <begin position="80"/>
        <end position="91"/>
    </location>
</feature>
<organism evidence="3 4">
    <name type="scientific">Ganoderma sinense ZZ0214-1</name>
    <dbReference type="NCBI Taxonomy" id="1077348"/>
    <lineage>
        <taxon>Eukaryota</taxon>
        <taxon>Fungi</taxon>
        <taxon>Dikarya</taxon>
        <taxon>Basidiomycota</taxon>
        <taxon>Agaricomycotina</taxon>
        <taxon>Agaricomycetes</taxon>
        <taxon>Polyporales</taxon>
        <taxon>Polyporaceae</taxon>
        <taxon>Ganoderma</taxon>
    </lineage>
</organism>
<feature type="signal peptide" evidence="2">
    <location>
        <begin position="1"/>
        <end position="19"/>
    </location>
</feature>
<feature type="disulfide bond" evidence="1">
    <location>
        <begin position="96"/>
        <end position="102"/>
    </location>
</feature>
<dbReference type="Pfam" id="PF00314">
    <property type="entry name" value="Thaumatin"/>
    <property type="match status" value="1"/>
</dbReference>
<dbReference type="PANTHER" id="PTHR31048">
    <property type="entry name" value="OS03G0233200 PROTEIN"/>
    <property type="match status" value="1"/>
</dbReference>
<evidence type="ECO:0000313" key="3">
    <source>
        <dbReference type="EMBL" id="PIL28980.1"/>
    </source>
</evidence>
<feature type="disulfide bond" evidence="1">
    <location>
        <begin position="183"/>
        <end position="196"/>
    </location>
</feature>
<comment type="caution">
    <text evidence="3">The sequence shown here is derived from an EMBL/GenBank/DDBJ whole genome shotgun (WGS) entry which is preliminary data.</text>
</comment>
<evidence type="ECO:0000256" key="1">
    <source>
        <dbReference type="PIRSR" id="PIRSR002703-1"/>
    </source>
</evidence>
<dbReference type="SUPFAM" id="SSF49870">
    <property type="entry name" value="Osmotin, thaumatin-like protein"/>
    <property type="match status" value="1"/>
</dbReference>
<keyword evidence="1" id="KW-1015">Disulfide bond</keyword>
<dbReference type="InterPro" id="IPR001938">
    <property type="entry name" value="Thaumatin"/>
</dbReference>
<accession>A0A2G8S5D4</accession>
<dbReference type="Proteomes" id="UP000230002">
    <property type="component" value="Unassembled WGS sequence"/>
</dbReference>
<keyword evidence="4" id="KW-1185">Reference proteome</keyword>
<evidence type="ECO:0000313" key="4">
    <source>
        <dbReference type="Proteomes" id="UP000230002"/>
    </source>
</evidence>
<gene>
    <name evidence="3" type="ORF">GSI_09027</name>
</gene>
<name>A0A2G8S5D4_9APHY</name>
<feature type="disulfide bond" evidence="1">
    <location>
        <begin position="197"/>
        <end position="207"/>
    </location>
</feature>
<feature type="disulfide bond" evidence="1">
    <location>
        <begin position="28"/>
        <end position="254"/>
    </location>
</feature>
<reference evidence="3 4" key="1">
    <citation type="journal article" date="2015" name="Sci. Rep.">
        <title>Chromosome-level genome map provides insights into diverse defense mechanisms in the medicinal fungus Ganoderma sinense.</title>
        <authorList>
            <person name="Zhu Y."/>
            <person name="Xu J."/>
            <person name="Sun C."/>
            <person name="Zhou S."/>
            <person name="Xu H."/>
            <person name="Nelson D.R."/>
            <person name="Qian J."/>
            <person name="Song J."/>
            <person name="Luo H."/>
            <person name="Xiang L."/>
            <person name="Li Y."/>
            <person name="Xu Z."/>
            <person name="Ji A."/>
            <person name="Wang L."/>
            <person name="Lu S."/>
            <person name="Hayward A."/>
            <person name="Sun W."/>
            <person name="Li X."/>
            <person name="Schwartz D.C."/>
            <person name="Wang Y."/>
            <person name="Chen S."/>
        </authorList>
    </citation>
    <scope>NUCLEOTIDE SEQUENCE [LARGE SCALE GENOMIC DNA]</scope>
    <source>
        <strain evidence="3 4">ZZ0214-1</strain>
    </source>
</reference>
<feature type="chain" id="PRO_5013909939" description="Thaumatin" evidence="2">
    <location>
        <begin position="20"/>
        <end position="255"/>
    </location>
</feature>